<dbReference type="PANTHER" id="PTHR47169">
    <property type="entry name" value="OS01G0541250 PROTEIN"/>
    <property type="match status" value="1"/>
</dbReference>
<reference evidence="1 2" key="1">
    <citation type="submission" date="2024-01" db="EMBL/GenBank/DDBJ databases">
        <title>The complete chloroplast genome sequence of Lithospermum erythrorhizon: insights into the phylogenetic relationship among Boraginaceae species and the maternal lineages of purple gromwells.</title>
        <authorList>
            <person name="Okada T."/>
            <person name="Watanabe K."/>
        </authorList>
    </citation>
    <scope>NUCLEOTIDE SEQUENCE [LARGE SCALE GENOMIC DNA]</scope>
</reference>
<dbReference type="InterPro" id="IPR036397">
    <property type="entry name" value="RNaseH_sf"/>
</dbReference>
<dbReference type="Gene3D" id="3.30.420.10">
    <property type="entry name" value="Ribonuclease H-like superfamily/Ribonuclease H"/>
    <property type="match status" value="1"/>
</dbReference>
<proteinExistence type="predicted"/>
<dbReference type="Proteomes" id="UP001454036">
    <property type="component" value="Unassembled WGS sequence"/>
</dbReference>
<organism evidence="1 2">
    <name type="scientific">Lithospermum erythrorhizon</name>
    <name type="common">Purple gromwell</name>
    <name type="synonym">Lithospermum officinale var. erythrorhizon</name>
    <dbReference type="NCBI Taxonomy" id="34254"/>
    <lineage>
        <taxon>Eukaryota</taxon>
        <taxon>Viridiplantae</taxon>
        <taxon>Streptophyta</taxon>
        <taxon>Embryophyta</taxon>
        <taxon>Tracheophyta</taxon>
        <taxon>Spermatophyta</taxon>
        <taxon>Magnoliopsida</taxon>
        <taxon>eudicotyledons</taxon>
        <taxon>Gunneridae</taxon>
        <taxon>Pentapetalae</taxon>
        <taxon>asterids</taxon>
        <taxon>lamiids</taxon>
        <taxon>Boraginales</taxon>
        <taxon>Boraginaceae</taxon>
        <taxon>Boraginoideae</taxon>
        <taxon>Lithospermeae</taxon>
        <taxon>Lithospermum</taxon>
    </lineage>
</organism>
<dbReference type="PANTHER" id="PTHR47169:SF2">
    <property type="entry name" value="OS01G0541250 PROTEIN"/>
    <property type="match status" value="1"/>
</dbReference>
<dbReference type="EMBL" id="BAABME010003594">
    <property type="protein sequence ID" value="GAA0159416.1"/>
    <property type="molecule type" value="Genomic_DNA"/>
</dbReference>
<dbReference type="GO" id="GO:0003676">
    <property type="term" value="F:nucleic acid binding"/>
    <property type="evidence" value="ECO:0007669"/>
    <property type="project" value="InterPro"/>
</dbReference>
<comment type="caution">
    <text evidence="1">The sequence shown here is derived from an EMBL/GenBank/DDBJ whole genome shotgun (WGS) entry which is preliminary data.</text>
</comment>
<protein>
    <recommendedName>
        <fullName evidence="3">Transposase</fullName>
    </recommendedName>
</protein>
<dbReference type="AlphaFoldDB" id="A0AAV3Q7L2"/>
<sequence>MYNYVHIDEKWFYMTKKKETYYLLSTEDDPLRTCQSKNFIGKVMFLVAMARNRFDSDGNETFSGKIGVFHFVTQQMAQRRSRNGEAGTLEMKPITSVTREIVKQFLIEKVIHVIKENWPRSTNEEVIFIQQDNARIHVNSNDADFQLAASQSGLDSRLVCQPPNSPDLNILDLGFLNAIQSLQHKESPSYDWKERNLPTQISCDPQIISIVMELLG</sequence>
<name>A0AAV3Q7L2_LITER</name>
<evidence type="ECO:0000313" key="2">
    <source>
        <dbReference type="Proteomes" id="UP001454036"/>
    </source>
</evidence>
<keyword evidence="2" id="KW-1185">Reference proteome</keyword>
<evidence type="ECO:0008006" key="3">
    <source>
        <dbReference type="Google" id="ProtNLM"/>
    </source>
</evidence>
<gene>
    <name evidence="1" type="ORF">LIER_16193</name>
</gene>
<evidence type="ECO:0000313" key="1">
    <source>
        <dbReference type="EMBL" id="GAA0159416.1"/>
    </source>
</evidence>
<accession>A0AAV3Q7L2</accession>